<reference evidence="1" key="1">
    <citation type="journal article" date="2022" name="bioRxiv">
        <title>Sequencing and chromosome-scale assembly of the giantPleurodeles waltlgenome.</title>
        <authorList>
            <person name="Brown T."/>
            <person name="Elewa A."/>
            <person name="Iarovenko S."/>
            <person name="Subramanian E."/>
            <person name="Araus A.J."/>
            <person name="Petzold A."/>
            <person name="Susuki M."/>
            <person name="Suzuki K.-i.T."/>
            <person name="Hayashi T."/>
            <person name="Toyoda A."/>
            <person name="Oliveira C."/>
            <person name="Osipova E."/>
            <person name="Leigh N.D."/>
            <person name="Simon A."/>
            <person name="Yun M.H."/>
        </authorList>
    </citation>
    <scope>NUCLEOTIDE SEQUENCE</scope>
    <source>
        <strain evidence="1">20211129_DDA</strain>
        <tissue evidence="1">Liver</tissue>
    </source>
</reference>
<protein>
    <submittedName>
        <fullName evidence="1">Uncharacterized protein</fullName>
    </submittedName>
</protein>
<dbReference type="Proteomes" id="UP001066276">
    <property type="component" value="Chromosome 12"/>
</dbReference>
<dbReference type="AlphaFoldDB" id="A0AAV7KYX7"/>
<keyword evidence="2" id="KW-1185">Reference proteome</keyword>
<gene>
    <name evidence="1" type="ORF">NDU88_004777</name>
</gene>
<organism evidence="1 2">
    <name type="scientific">Pleurodeles waltl</name>
    <name type="common">Iberian ribbed newt</name>
    <dbReference type="NCBI Taxonomy" id="8319"/>
    <lineage>
        <taxon>Eukaryota</taxon>
        <taxon>Metazoa</taxon>
        <taxon>Chordata</taxon>
        <taxon>Craniata</taxon>
        <taxon>Vertebrata</taxon>
        <taxon>Euteleostomi</taxon>
        <taxon>Amphibia</taxon>
        <taxon>Batrachia</taxon>
        <taxon>Caudata</taxon>
        <taxon>Salamandroidea</taxon>
        <taxon>Salamandridae</taxon>
        <taxon>Pleurodelinae</taxon>
        <taxon>Pleurodeles</taxon>
    </lineage>
</organism>
<proteinExistence type="predicted"/>
<comment type="caution">
    <text evidence="1">The sequence shown here is derived from an EMBL/GenBank/DDBJ whole genome shotgun (WGS) entry which is preliminary data.</text>
</comment>
<evidence type="ECO:0000313" key="1">
    <source>
        <dbReference type="EMBL" id="KAJ1084631.1"/>
    </source>
</evidence>
<accession>A0AAV7KYX7</accession>
<sequence length="70" mass="7780">MLVALVAMRRLRKSLLGRGDSEEWVGHEDAVNNETVPKPVSVSKNNKKGSGASFKIKTKRKVTKLQLSIF</sequence>
<evidence type="ECO:0000313" key="2">
    <source>
        <dbReference type="Proteomes" id="UP001066276"/>
    </source>
</evidence>
<name>A0AAV7KYX7_PLEWA</name>
<dbReference type="EMBL" id="JANPWB010000016">
    <property type="protein sequence ID" value="KAJ1084631.1"/>
    <property type="molecule type" value="Genomic_DNA"/>
</dbReference>